<reference evidence="3" key="1">
    <citation type="submission" date="2018-11" db="EMBL/GenBank/DDBJ databases">
        <authorList>
            <person name="Grassa J C."/>
        </authorList>
    </citation>
    <scope>NUCLEOTIDE SEQUENCE [LARGE SCALE GENOMIC DNA]</scope>
</reference>
<name>A0A803NH20_CANSA</name>
<evidence type="ECO:0000313" key="3">
    <source>
        <dbReference type="EnsemblPlants" id="cds.evm.model.01.1434"/>
    </source>
</evidence>
<dbReference type="AlphaFoldDB" id="A0A803NH20"/>
<dbReference type="InterPro" id="IPR025836">
    <property type="entry name" value="Zn_knuckle_CX2CX4HX4C"/>
</dbReference>
<evidence type="ECO:0000259" key="2">
    <source>
        <dbReference type="Pfam" id="PF14392"/>
    </source>
</evidence>
<organism evidence="3 4">
    <name type="scientific">Cannabis sativa</name>
    <name type="common">Hemp</name>
    <name type="synonym">Marijuana</name>
    <dbReference type="NCBI Taxonomy" id="3483"/>
    <lineage>
        <taxon>Eukaryota</taxon>
        <taxon>Viridiplantae</taxon>
        <taxon>Streptophyta</taxon>
        <taxon>Embryophyta</taxon>
        <taxon>Tracheophyta</taxon>
        <taxon>Spermatophyta</taxon>
        <taxon>Magnoliopsida</taxon>
        <taxon>eudicotyledons</taxon>
        <taxon>Gunneridae</taxon>
        <taxon>Pentapetalae</taxon>
        <taxon>rosids</taxon>
        <taxon>fabids</taxon>
        <taxon>Rosales</taxon>
        <taxon>Cannabaceae</taxon>
        <taxon>Cannabis</taxon>
    </lineage>
</organism>
<proteinExistence type="predicted"/>
<dbReference type="Proteomes" id="UP000596661">
    <property type="component" value="Chromosome 1"/>
</dbReference>
<evidence type="ECO:0000259" key="1">
    <source>
        <dbReference type="Pfam" id="PF14111"/>
    </source>
</evidence>
<dbReference type="EMBL" id="UZAU01000028">
    <property type="status" value="NOT_ANNOTATED_CDS"/>
    <property type="molecule type" value="Genomic_DNA"/>
</dbReference>
<dbReference type="PANTHER" id="PTHR31286">
    <property type="entry name" value="GLYCINE-RICH CELL WALL STRUCTURAL PROTEIN 1.8-LIKE"/>
    <property type="match status" value="1"/>
</dbReference>
<dbReference type="InterPro" id="IPR025558">
    <property type="entry name" value="DUF4283"/>
</dbReference>
<reference evidence="3" key="2">
    <citation type="submission" date="2021-03" db="UniProtKB">
        <authorList>
            <consortium name="EnsemblPlants"/>
        </authorList>
    </citation>
    <scope>IDENTIFICATION</scope>
</reference>
<feature type="domain" description="DUF4283" evidence="1">
    <location>
        <begin position="59"/>
        <end position="133"/>
    </location>
</feature>
<evidence type="ECO:0008006" key="5">
    <source>
        <dbReference type="Google" id="ProtNLM"/>
    </source>
</evidence>
<dbReference type="InterPro" id="IPR040256">
    <property type="entry name" value="At4g02000-like"/>
</dbReference>
<dbReference type="EnsemblPlants" id="evm.model.01.1434">
    <property type="protein sequence ID" value="cds.evm.model.01.1434"/>
    <property type="gene ID" value="evm.TU.01.1434"/>
</dbReference>
<keyword evidence="4" id="KW-1185">Reference proteome</keyword>
<feature type="domain" description="Zinc knuckle CX2CX4HX4C" evidence="2">
    <location>
        <begin position="201"/>
        <end position="248"/>
    </location>
</feature>
<accession>A0A803NH20</accession>
<protein>
    <recommendedName>
        <fullName evidence="5">DUF4283 domain-containing protein</fullName>
    </recommendedName>
</protein>
<dbReference type="Gramene" id="evm.model.01.1434">
    <property type="protein sequence ID" value="cds.evm.model.01.1434"/>
    <property type="gene ID" value="evm.TU.01.1434"/>
</dbReference>
<dbReference type="PANTHER" id="PTHR31286:SF167">
    <property type="entry name" value="OS09G0268800 PROTEIN"/>
    <property type="match status" value="1"/>
</dbReference>
<dbReference type="Pfam" id="PF14111">
    <property type="entry name" value="DUF4283"/>
    <property type="match status" value="1"/>
</dbReference>
<dbReference type="Pfam" id="PF14392">
    <property type="entry name" value="zf-CCHC_4"/>
    <property type="match status" value="1"/>
</dbReference>
<sequence length="707" mass="80917">MLAMSLSTTISSFSFQICPSFFCGLMASSSRNPIPLTALDDEESLIHDFDHISLHSPNNSNSFCLFFKLLSPKSVKPSWIEKAMTEAWTLRFPVQISEYHSGLFLASFQCDGDRRRVLEEQSWPFDKFLMVFTHPDVSPTPTPESVRYVPFWIHAHRIPFGRKSPQLAQFIADEIGELIEIFPLSLLENFGPYLGLQVLFNITKPLRRGMTIRFRGINDPKWISFKYESLPNFCDFCGLVDHTYKKCAKYLLRCDNFAVPPALEYKESLRATTSAQHKRNLFELSNSIPYEEYFPRTKTDDQSLQQAVDQFFRVDSPVSIQHHIQLLPLPRSRGSKGVVISEPRPTASPGLSSGTRRPFTRQTVQVGDSVRSMLKRARAVVSEDAVVPSIDRNSTNSPPPYAMHHFHSFLDKFNHIPLHHSSPKFTWRHGQSLEHLDWCTSNQLWQNLFPHPALFHLGFCGSDHRALKVKFDDIGSHNRKSSRFHMENHWRTDPSFVTLIQSSWTLPTSSFSSPLQNLLDRQSICLSDIKTWSRSQYPLQLQNSRTQAELHRVLNDTKPTPQSLTHAAYLLSELDGLLHKDEVYWKQRARVDWLRAGDKNTKFFHRKASIRRKNNFIRNITLPDGSISHDSPTIISQFLNFYTNLFSSQGVCDVAINSILQGISPRLSPEQSVFLDGNFTEAEIKQALFSLLGDKAPGPDGLNPLFY</sequence>
<evidence type="ECO:0000313" key="4">
    <source>
        <dbReference type="Proteomes" id="UP000596661"/>
    </source>
</evidence>